<evidence type="ECO:0000313" key="3">
    <source>
        <dbReference type="EMBL" id="MBC5713198.1"/>
    </source>
</evidence>
<feature type="coiled-coil region" evidence="2">
    <location>
        <begin position="620"/>
        <end position="664"/>
    </location>
</feature>
<dbReference type="RefSeq" id="WP_186866166.1">
    <property type="nucleotide sequence ID" value="NZ_JACOPH010000001.1"/>
</dbReference>
<dbReference type="NCBIfam" id="TIGR02221">
    <property type="entry name" value="cas_TM1812"/>
    <property type="match status" value="1"/>
</dbReference>
<evidence type="ECO:0000256" key="1">
    <source>
        <dbReference type="ARBA" id="ARBA00010105"/>
    </source>
</evidence>
<dbReference type="EMBL" id="JACOPH010000001">
    <property type="protein sequence ID" value="MBC5713198.1"/>
    <property type="molecule type" value="Genomic_DNA"/>
</dbReference>
<comment type="caution">
    <text evidence="3">The sequence shown here is derived from an EMBL/GenBank/DDBJ whole genome shotgun (WGS) entry which is preliminary data.</text>
</comment>
<proteinExistence type="inferred from homology"/>
<protein>
    <submittedName>
        <fullName evidence="3">TIGR02221 family CRISPR-associated protein</fullName>
    </submittedName>
</protein>
<evidence type="ECO:0000313" key="4">
    <source>
        <dbReference type="Proteomes" id="UP000606720"/>
    </source>
</evidence>
<name>A0A923RS36_9FIRM</name>
<comment type="similarity">
    <text evidence="1">Belongs to the MYG1 family.</text>
</comment>
<keyword evidence="4" id="KW-1185">Reference proteome</keyword>
<dbReference type="PANTHER" id="PTHR11215">
    <property type="entry name" value="METAL DEPENDENT HYDROLASE - RELATED"/>
    <property type="match status" value="1"/>
</dbReference>
<dbReference type="InterPro" id="IPR013383">
    <property type="entry name" value="CRISPR-assoc_prot_DxTHG_CS"/>
</dbReference>
<accession>A0A923RS36</accession>
<dbReference type="PANTHER" id="PTHR11215:SF1">
    <property type="entry name" value="MYG1 EXONUCLEASE"/>
    <property type="match status" value="1"/>
</dbReference>
<dbReference type="InterPro" id="IPR003226">
    <property type="entry name" value="MYG1_exonuclease"/>
</dbReference>
<evidence type="ECO:0000256" key="2">
    <source>
        <dbReference type="SAM" id="Coils"/>
    </source>
</evidence>
<dbReference type="GO" id="GO:0005737">
    <property type="term" value="C:cytoplasm"/>
    <property type="evidence" value="ECO:0007669"/>
    <property type="project" value="TreeGrafter"/>
</dbReference>
<gene>
    <name evidence="3" type="ORF">H8S17_03070</name>
</gene>
<dbReference type="Proteomes" id="UP000606720">
    <property type="component" value="Unassembled WGS sequence"/>
</dbReference>
<dbReference type="CDD" id="cd09732">
    <property type="entry name" value="Csx1_III-U"/>
    <property type="match status" value="1"/>
</dbReference>
<organism evidence="3 4">
    <name type="scientific">Roseburia zhanii</name>
    <dbReference type="NCBI Taxonomy" id="2763064"/>
    <lineage>
        <taxon>Bacteria</taxon>
        <taxon>Bacillati</taxon>
        <taxon>Bacillota</taxon>
        <taxon>Clostridia</taxon>
        <taxon>Lachnospirales</taxon>
        <taxon>Lachnospiraceae</taxon>
        <taxon>Roseburia</taxon>
    </lineage>
</organism>
<dbReference type="NCBIfam" id="TIGR02549">
    <property type="entry name" value="CRISPR_DxTHG"/>
    <property type="match status" value="1"/>
</dbReference>
<reference evidence="3" key="1">
    <citation type="submission" date="2020-08" db="EMBL/GenBank/DDBJ databases">
        <title>Genome public.</title>
        <authorList>
            <person name="Liu C."/>
            <person name="Sun Q."/>
        </authorList>
    </citation>
    <scope>NUCLEOTIDE SEQUENCE</scope>
    <source>
        <strain evidence="3">BX1005</strain>
    </source>
</reference>
<dbReference type="InterPro" id="IPR011742">
    <property type="entry name" value="CRISPR-assoc_prot_TM1812"/>
</dbReference>
<keyword evidence="2" id="KW-0175">Coiled coil</keyword>
<sequence>MSIHIISVLGTSLYEPVYYQGKKEPIETEFIQAAVINEYKDQLKDSGKVTIFVTDFSEVRNWNDRIYSGRDAEFAAKWISDKKGSVKEGEKKSGLHSIILEQFPEIADRVECVKIPDMKNEAEIWDVFGKIYDCIDEKDDLVFDITHSFRSIPMLAVTVINYAKVLKQCHLEAVYYGAYDAEDNSVEEGKKCAPIIDLTTFNEILEWTYAADSFVNYGNVNKMKEVYKDRIRRIPDEEKREWNPMNIIINNMENLSLGISTCRGANSLKLPNRKNLDSKSVLQAYLRLKSNVNSQDMNKGKDIIPMMKLIEYATKKFHAFDTCQWDYEVGIEIVRWSIRYRMVQQGYTALEETIKTYICERYGLDDIVLKNREDIVSSIFTASKKEIPDDREELFENITQNDRYFSITYANLDDTLKDIVKRIIMEIPKELLKLAQSVKQYRNDINHMGFNEDCRTAEVLEGKLKESFDQFVKIVDDMKDIQSASIVQKGFTHAGVFHADDVFATALLKIVYPDIVIERGTKVPDDYDGIVYDIGYGKYDHHQADRKSRENGVPYAAFGLLWEEYGPELVGEEMAAAFDKEFVQRLDLSDNTGENEAVCSLIAGYNSLWDEDSDQDEQFMEAVNVAKEMLERQIKKMISKKKAAEEVRNQISQAKDHILILEKAMPWKEALVDTDILYVIMRSIRGGYNVQAVPKTIDTTELKKAFPKAWCGAAKEDLVKMTGIETFTFCHFNGFLCVAETLEDAVKIAEDAVNA</sequence>
<dbReference type="AlphaFoldDB" id="A0A923RS36"/>
<dbReference type="Pfam" id="PF03690">
    <property type="entry name" value="MYG1_exonuc"/>
    <property type="match status" value="1"/>
</dbReference>